<evidence type="ECO:0000256" key="6">
    <source>
        <dbReference type="ARBA" id="ARBA00023040"/>
    </source>
</evidence>
<feature type="region of interest" description="Disordered" evidence="10">
    <location>
        <begin position="449"/>
        <end position="519"/>
    </location>
</feature>
<keyword evidence="6" id="KW-0297">G-protein coupled receptor</keyword>
<feature type="transmembrane region" description="Helical" evidence="11">
    <location>
        <begin position="31"/>
        <end position="52"/>
    </location>
</feature>
<feature type="transmembrane region" description="Helical" evidence="11">
    <location>
        <begin position="266"/>
        <end position="287"/>
    </location>
</feature>
<keyword evidence="5 11" id="KW-1133">Transmembrane helix</keyword>
<feature type="transmembrane region" description="Helical" evidence="11">
    <location>
        <begin position="6"/>
        <end position="24"/>
    </location>
</feature>
<organism evidence="12 13">
    <name type="scientific">Coprinellus micaceus</name>
    <name type="common">Glistening ink-cap mushroom</name>
    <name type="synonym">Coprinus micaceus</name>
    <dbReference type="NCBI Taxonomy" id="71717"/>
    <lineage>
        <taxon>Eukaryota</taxon>
        <taxon>Fungi</taxon>
        <taxon>Dikarya</taxon>
        <taxon>Basidiomycota</taxon>
        <taxon>Agaricomycotina</taxon>
        <taxon>Agaricomycetes</taxon>
        <taxon>Agaricomycetidae</taxon>
        <taxon>Agaricales</taxon>
        <taxon>Agaricineae</taxon>
        <taxon>Psathyrellaceae</taxon>
        <taxon>Coprinellus</taxon>
    </lineage>
</organism>
<evidence type="ECO:0000256" key="10">
    <source>
        <dbReference type="SAM" id="MobiDB-lite"/>
    </source>
</evidence>
<dbReference type="PRINTS" id="PR00899">
    <property type="entry name" value="GPCRSTE3"/>
</dbReference>
<dbReference type="EMBL" id="QPFP01000182">
    <property type="protein sequence ID" value="TEB19609.1"/>
    <property type="molecule type" value="Genomic_DNA"/>
</dbReference>
<dbReference type="PANTHER" id="PTHR28097">
    <property type="entry name" value="PHEROMONE A FACTOR RECEPTOR"/>
    <property type="match status" value="1"/>
</dbReference>
<evidence type="ECO:0000256" key="7">
    <source>
        <dbReference type="ARBA" id="ARBA00023136"/>
    </source>
</evidence>
<name>A0A4Y7SD12_COPMI</name>
<dbReference type="OrthoDB" id="2874149at2759"/>
<keyword evidence="3" id="KW-0589">Pheromone response</keyword>
<evidence type="ECO:0000256" key="11">
    <source>
        <dbReference type="SAM" id="Phobius"/>
    </source>
</evidence>
<feature type="transmembrane region" description="Helical" evidence="11">
    <location>
        <begin position="204"/>
        <end position="229"/>
    </location>
</feature>
<proteinExistence type="inferred from homology"/>
<comment type="similarity">
    <text evidence="2">Belongs to the G-protein coupled receptor 4 family.</text>
</comment>
<evidence type="ECO:0000256" key="8">
    <source>
        <dbReference type="ARBA" id="ARBA00023170"/>
    </source>
</evidence>
<accession>A0A4Y7SD12</accession>
<feature type="compositionally biased region" description="Low complexity" evidence="10">
    <location>
        <begin position="381"/>
        <end position="395"/>
    </location>
</feature>
<evidence type="ECO:0000256" key="9">
    <source>
        <dbReference type="ARBA" id="ARBA00023224"/>
    </source>
</evidence>
<feature type="compositionally biased region" description="Low complexity" evidence="10">
    <location>
        <begin position="449"/>
        <end position="467"/>
    </location>
</feature>
<dbReference type="GO" id="GO:0005886">
    <property type="term" value="C:plasma membrane"/>
    <property type="evidence" value="ECO:0007669"/>
    <property type="project" value="TreeGrafter"/>
</dbReference>
<dbReference type="GO" id="GO:0004933">
    <property type="term" value="F:mating-type a-factor pheromone receptor activity"/>
    <property type="evidence" value="ECO:0007669"/>
    <property type="project" value="InterPro"/>
</dbReference>
<dbReference type="InterPro" id="IPR001499">
    <property type="entry name" value="GPCR_STE3"/>
</dbReference>
<reference evidence="12 13" key="1">
    <citation type="journal article" date="2019" name="Nat. Ecol. Evol.">
        <title>Megaphylogeny resolves global patterns of mushroom evolution.</title>
        <authorList>
            <person name="Varga T."/>
            <person name="Krizsan K."/>
            <person name="Foldi C."/>
            <person name="Dima B."/>
            <person name="Sanchez-Garcia M."/>
            <person name="Sanchez-Ramirez S."/>
            <person name="Szollosi G.J."/>
            <person name="Szarkandi J.G."/>
            <person name="Papp V."/>
            <person name="Albert L."/>
            <person name="Andreopoulos W."/>
            <person name="Angelini C."/>
            <person name="Antonin V."/>
            <person name="Barry K.W."/>
            <person name="Bougher N.L."/>
            <person name="Buchanan P."/>
            <person name="Buyck B."/>
            <person name="Bense V."/>
            <person name="Catcheside P."/>
            <person name="Chovatia M."/>
            <person name="Cooper J."/>
            <person name="Damon W."/>
            <person name="Desjardin D."/>
            <person name="Finy P."/>
            <person name="Geml J."/>
            <person name="Haridas S."/>
            <person name="Hughes K."/>
            <person name="Justo A."/>
            <person name="Karasinski D."/>
            <person name="Kautmanova I."/>
            <person name="Kiss B."/>
            <person name="Kocsube S."/>
            <person name="Kotiranta H."/>
            <person name="LaButti K.M."/>
            <person name="Lechner B.E."/>
            <person name="Liimatainen K."/>
            <person name="Lipzen A."/>
            <person name="Lukacs Z."/>
            <person name="Mihaltcheva S."/>
            <person name="Morgado L.N."/>
            <person name="Niskanen T."/>
            <person name="Noordeloos M.E."/>
            <person name="Ohm R.A."/>
            <person name="Ortiz-Santana B."/>
            <person name="Ovrebo C."/>
            <person name="Racz N."/>
            <person name="Riley R."/>
            <person name="Savchenko A."/>
            <person name="Shiryaev A."/>
            <person name="Soop K."/>
            <person name="Spirin V."/>
            <person name="Szebenyi C."/>
            <person name="Tomsovsky M."/>
            <person name="Tulloss R.E."/>
            <person name="Uehling J."/>
            <person name="Grigoriev I.V."/>
            <person name="Vagvolgyi C."/>
            <person name="Papp T."/>
            <person name="Martin F.M."/>
            <person name="Miettinen O."/>
            <person name="Hibbett D.S."/>
            <person name="Nagy L.G."/>
        </authorList>
    </citation>
    <scope>NUCLEOTIDE SEQUENCE [LARGE SCALE GENOMIC DNA]</scope>
    <source>
        <strain evidence="12 13">FP101781</strain>
    </source>
</reference>
<dbReference type="PANTHER" id="PTHR28097:SF1">
    <property type="entry name" value="PHEROMONE A FACTOR RECEPTOR"/>
    <property type="match status" value="1"/>
</dbReference>
<keyword evidence="7 11" id="KW-0472">Membrane</keyword>
<evidence type="ECO:0000313" key="12">
    <source>
        <dbReference type="EMBL" id="TEB19609.1"/>
    </source>
</evidence>
<gene>
    <name evidence="12" type="ORF">FA13DRAFT_1767109</name>
</gene>
<dbReference type="Pfam" id="PF02076">
    <property type="entry name" value="STE3"/>
    <property type="match status" value="1"/>
</dbReference>
<keyword evidence="9" id="KW-0807">Transducer</keyword>
<dbReference type="InterPro" id="IPR001546">
    <property type="entry name" value="GPCR_Pheromne_A_rcpt"/>
</dbReference>
<evidence type="ECO:0000256" key="5">
    <source>
        <dbReference type="ARBA" id="ARBA00022989"/>
    </source>
</evidence>
<evidence type="ECO:0000256" key="1">
    <source>
        <dbReference type="ARBA" id="ARBA00004141"/>
    </source>
</evidence>
<protein>
    <submittedName>
        <fullName evidence="12">STE3-domain-containing protein</fullName>
    </submittedName>
</protein>
<feature type="region of interest" description="Disordered" evidence="10">
    <location>
        <begin position="379"/>
        <end position="399"/>
    </location>
</feature>
<sequence length="580" mass="64735">MAIHPELAPIAAVACLASLLPLPWHWRARNIATLSIVFWFFVSNLIFGVNAAVWADNVEIRAEIWCDISSKLVIGANIGLPSACLCVAVYLEQVASLRRATHSLADKRRRQWFEGFMGFGMPIVFMALHVIVQGHRYDIIEGYGCRPTTYYSIPSIFIVYIPPLLMALGCLVFSGLAIRHFIVRRLTFAAHLQQSNSALTASRYLRLIAMAVAQMFGVVGITSYTLWFATIAVPLRPWTSWDDVHSDFWRVDVFLARFYPQPVERAFYGMWMVVPLSTFVFVAFFSFGRDAVDEYRKCFDWVKVNIFRMKKSDGSKKLGMKGPKFSFIKSLNSSPKPRAFPVISQPVLQSITSLEYSLPPYDTLYNNAGTSGTVTPVEQASTTLHGHSRSGSSSSNDTHVSNEFEYKYKLRDSRSRFTDNFTTSPTRHSFKFAQPKAIGSYSDLSICSPSSSTVMSPSSTVISSSEPSPKKVKEDLDVPVSPLTNYVTSSHPREYYAPQPESQRRTPSPSPIPVAGRPSRSLTVSITVPEPIHGLVHAPTSAGSRLRPLLLGQGRESWRPVTYPSHEAETWSVDTTEGRS</sequence>
<dbReference type="PRINTS" id="PR00900">
    <property type="entry name" value="PHEROMONEAR"/>
</dbReference>
<evidence type="ECO:0000256" key="2">
    <source>
        <dbReference type="ARBA" id="ARBA00011085"/>
    </source>
</evidence>
<dbReference type="Proteomes" id="UP000298030">
    <property type="component" value="Unassembled WGS sequence"/>
</dbReference>
<dbReference type="CDD" id="cd14966">
    <property type="entry name" value="7tmD_STE3"/>
    <property type="match status" value="1"/>
</dbReference>
<keyword evidence="8" id="KW-0675">Receptor</keyword>
<keyword evidence="4 11" id="KW-0812">Transmembrane</keyword>
<dbReference type="GO" id="GO:0000750">
    <property type="term" value="P:pheromone-dependent signal transduction involved in conjugation with cellular fusion"/>
    <property type="evidence" value="ECO:0007669"/>
    <property type="project" value="TreeGrafter"/>
</dbReference>
<evidence type="ECO:0000256" key="3">
    <source>
        <dbReference type="ARBA" id="ARBA00022507"/>
    </source>
</evidence>
<feature type="transmembrane region" description="Helical" evidence="11">
    <location>
        <begin position="152"/>
        <end position="178"/>
    </location>
</feature>
<feature type="transmembrane region" description="Helical" evidence="11">
    <location>
        <begin position="112"/>
        <end position="132"/>
    </location>
</feature>
<keyword evidence="13" id="KW-1185">Reference proteome</keyword>
<feature type="transmembrane region" description="Helical" evidence="11">
    <location>
        <begin position="72"/>
        <end position="91"/>
    </location>
</feature>
<dbReference type="STRING" id="71717.A0A4Y7SD12"/>
<comment type="caution">
    <text evidence="12">The sequence shown here is derived from an EMBL/GenBank/DDBJ whole genome shotgun (WGS) entry which is preliminary data.</text>
</comment>
<dbReference type="AlphaFoldDB" id="A0A4Y7SD12"/>
<comment type="subcellular location">
    <subcellularLocation>
        <location evidence="1">Membrane</location>
        <topology evidence="1">Multi-pass membrane protein</topology>
    </subcellularLocation>
</comment>
<evidence type="ECO:0000256" key="4">
    <source>
        <dbReference type="ARBA" id="ARBA00022692"/>
    </source>
</evidence>
<evidence type="ECO:0000313" key="13">
    <source>
        <dbReference type="Proteomes" id="UP000298030"/>
    </source>
</evidence>